<feature type="region of interest" description="Disordered" evidence="1">
    <location>
        <begin position="424"/>
        <end position="455"/>
    </location>
</feature>
<proteinExistence type="predicted"/>
<dbReference type="PANTHER" id="PTHR33240:SF17">
    <property type="entry name" value="EUKARYOTIC PEPTIDE CHAIN RELEASE FACTOR GTP-BINDING SUBUNIT-LIKE"/>
    <property type="match status" value="1"/>
</dbReference>
<dbReference type="AlphaFoldDB" id="A0AAQ3JQU3"/>
<dbReference type="PANTHER" id="PTHR33240">
    <property type="entry name" value="OS08G0508500 PROTEIN"/>
    <property type="match status" value="1"/>
</dbReference>
<feature type="region of interest" description="Disordered" evidence="1">
    <location>
        <begin position="381"/>
        <end position="405"/>
    </location>
</feature>
<sequence length="845" mass="94834">MCLLIGAGYNSIIPDAPGAESHKLTRDLGEKVGNLIDEYLDAMEKVKLKHGLKTAISISSEGNAYLQKDEDVEYFMVRFAGSQAERILKAEADAKKITDKLQSTKLSGRGYSSFCWKDGTQSQANTTAYRQQPNSNIPPLPRDANTTMSDASVLANLTPEELRRLINDLQTYNQREQHPTESEHSRSEHDEDSHLKRTWRPTSTFRDEVSHTHHQREKEGTRTTVVVPPFVVDSGPFAEHIMVVCLTYNCKLPTTLQSYDNMSDPTTHLTMLRSMMLLNDATDLILCRTFPTFLEKTALLWSSPKPSPTNLSSCRIYSKTEDSLHYIKQGQHEPLRVYLKRFNVVAIDIPNLNPHVKLYSVKHGLKPEQFADQIALSKLRSMAKSQERAKVPPNTEKSKRCAFHDTNGHTNEECVVLKDQIENLNGHDHRRQSRSRTPPGYTRGHRDNDRTNRPTNKIRRVIDHIADELTGGGDTCSARKRSLQAIMTVNDATRPLRPIIRVSVISFYEFDFEEIDKNMHDPAVISVINDNVIVRKVLVDHGSSIDILLHSIFKKMQLIEASLHPYNGDLVGFSGKWVNARGFVWLRMTFDSRSKAKTIDMQYLVIDIPSPYHMSIVRPSLNIPRVVVSTPHPMLKLPISETKEGVPHAEQKEARRCYNKSLKQKMTKPGEEPSAPPRQALSISITEQRPRTPKHRTPLQKGTLPPKVLNDPKHGLALCSPRAQLDAKHSVSIVATSGLNALNDLKRGIVLRSIRAQLDPKHGPQPQSSPPPGSTPQRPQAWSLHTLFVIELDLIPSAVLARPQLPPPPGSTPSMTPSVVLPYAPHELGLPPSVVLGLSRLHPRP</sequence>
<name>A0AAQ3JQU3_9LILI</name>
<feature type="compositionally biased region" description="Polar residues" evidence="1">
    <location>
        <begin position="126"/>
        <end position="135"/>
    </location>
</feature>
<feature type="region of interest" description="Disordered" evidence="1">
    <location>
        <begin position="663"/>
        <end position="712"/>
    </location>
</feature>
<dbReference type="Proteomes" id="UP001327560">
    <property type="component" value="Chromosome 1"/>
</dbReference>
<evidence type="ECO:0000313" key="2">
    <source>
        <dbReference type="EMBL" id="WOK94242.1"/>
    </source>
</evidence>
<dbReference type="EMBL" id="CP136890">
    <property type="protein sequence ID" value="WOK94242.1"/>
    <property type="molecule type" value="Genomic_DNA"/>
</dbReference>
<keyword evidence="3" id="KW-1185">Reference proteome</keyword>
<feature type="compositionally biased region" description="Basic and acidic residues" evidence="1">
    <location>
        <begin position="205"/>
        <end position="221"/>
    </location>
</feature>
<feature type="region of interest" description="Disordered" evidence="1">
    <location>
        <begin position="174"/>
        <end position="221"/>
    </location>
</feature>
<dbReference type="Gene3D" id="1.10.730.10">
    <property type="entry name" value="Isoleucyl-tRNA Synthetase, Domain 1"/>
    <property type="match status" value="1"/>
</dbReference>
<evidence type="ECO:0000313" key="3">
    <source>
        <dbReference type="Proteomes" id="UP001327560"/>
    </source>
</evidence>
<feature type="region of interest" description="Disordered" evidence="1">
    <location>
        <begin position="757"/>
        <end position="779"/>
    </location>
</feature>
<protein>
    <submittedName>
        <fullName evidence="2">Uncharacterized protein</fullName>
    </submittedName>
</protein>
<organism evidence="2 3">
    <name type="scientific">Canna indica</name>
    <name type="common">Indian-shot</name>
    <dbReference type="NCBI Taxonomy" id="4628"/>
    <lineage>
        <taxon>Eukaryota</taxon>
        <taxon>Viridiplantae</taxon>
        <taxon>Streptophyta</taxon>
        <taxon>Embryophyta</taxon>
        <taxon>Tracheophyta</taxon>
        <taxon>Spermatophyta</taxon>
        <taxon>Magnoliopsida</taxon>
        <taxon>Liliopsida</taxon>
        <taxon>Zingiberales</taxon>
        <taxon>Cannaceae</taxon>
        <taxon>Canna</taxon>
    </lineage>
</organism>
<accession>A0AAQ3JQU3</accession>
<reference evidence="2 3" key="1">
    <citation type="submission" date="2023-10" db="EMBL/GenBank/DDBJ databases">
        <title>Chromosome-scale genome assembly provides insights into flower coloration mechanisms of Canna indica.</title>
        <authorList>
            <person name="Li C."/>
        </authorList>
    </citation>
    <scope>NUCLEOTIDE SEQUENCE [LARGE SCALE GENOMIC DNA]</scope>
    <source>
        <tissue evidence="2">Flower</tissue>
    </source>
</reference>
<feature type="compositionally biased region" description="Basic and acidic residues" evidence="1">
    <location>
        <begin position="175"/>
        <end position="195"/>
    </location>
</feature>
<evidence type="ECO:0000256" key="1">
    <source>
        <dbReference type="SAM" id="MobiDB-lite"/>
    </source>
</evidence>
<gene>
    <name evidence="2" type="ORF">Cni_G02944</name>
</gene>
<feature type="region of interest" description="Disordered" evidence="1">
    <location>
        <begin position="126"/>
        <end position="146"/>
    </location>
</feature>
<feature type="compositionally biased region" description="Basic and acidic residues" evidence="1">
    <location>
        <begin position="385"/>
        <end position="405"/>
    </location>
</feature>